<organism evidence="1 2">
    <name type="scientific">Dreissena polymorpha</name>
    <name type="common">Zebra mussel</name>
    <name type="synonym">Mytilus polymorpha</name>
    <dbReference type="NCBI Taxonomy" id="45954"/>
    <lineage>
        <taxon>Eukaryota</taxon>
        <taxon>Metazoa</taxon>
        <taxon>Spiralia</taxon>
        <taxon>Lophotrochozoa</taxon>
        <taxon>Mollusca</taxon>
        <taxon>Bivalvia</taxon>
        <taxon>Autobranchia</taxon>
        <taxon>Heteroconchia</taxon>
        <taxon>Euheterodonta</taxon>
        <taxon>Imparidentia</taxon>
        <taxon>Neoheterodontei</taxon>
        <taxon>Myida</taxon>
        <taxon>Dreissenoidea</taxon>
        <taxon>Dreissenidae</taxon>
        <taxon>Dreissena</taxon>
    </lineage>
</organism>
<dbReference type="Proteomes" id="UP000828390">
    <property type="component" value="Unassembled WGS sequence"/>
</dbReference>
<evidence type="ECO:0000313" key="1">
    <source>
        <dbReference type="EMBL" id="KAH3771127.1"/>
    </source>
</evidence>
<sequence length="82" mass="9334">MRPPLHVKNRETHDETVNLDSTGNVYFDKNTCPRCSIFPMGDISRGADTLLTAVFGEHPKLRRLHAILNRNTRDHRDAAQPP</sequence>
<dbReference type="EMBL" id="JAIWYP010000009">
    <property type="protein sequence ID" value="KAH3771127.1"/>
    <property type="molecule type" value="Genomic_DNA"/>
</dbReference>
<accession>A0A9D4IG25</accession>
<dbReference type="AlphaFoldDB" id="A0A9D4IG25"/>
<reference evidence="1" key="1">
    <citation type="journal article" date="2019" name="bioRxiv">
        <title>The Genome of the Zebra Mussel, Dreissena polymorpha: A Resource for Invasive Species Research.</title>
        <authorList>
            <person name="McCartney M.A."/>
            <person name="Auch B."/>
            <person name="Kono T."/>
            <person name="Mallez S."/>
            <person name="Zhang Y."/>
            <person name="Obille A."/>
            <person name="Becker A."/>
            <person name="Abrahante J.E."/>
            <person name="Garbe J."/>
            <person name="Badalamenti J.P."/>
            <person name="Herman A."/>
            <person name="Mangelson H."/>
            <person name="Liachko I."/>
            <person name="Sullivan S."/>
            <person name="Sone E.D."/>
            <person name="Koren S."/>
            <person name="Silverstein K.A.T."/>
            <person name="Beckman K.B."/>
            <person name="Gohl D.M."/>
        </authorList>
    </citation>
    <scope>NUCLEOTIDE SEQUENCE</scope>
    <source>
        <strain evidence="1">Duluth1</strain>
        <tissue evidence="1">Whole animal</tissue>
    </source>
</reference>
<gene>
    <name evidence="1" type="ORF">DPMN_172429</name>
</gene>
<proteinExistence type="predicted"/>
<protein>
    <submittedName>
        <fullName evidence="1">Uncharacterized protein</fullName>
    </submittedName>
</protein>
<comment type="caution">
    <text evidence="1">The sequence shown here is derived from an EMBL/GenBank/DDBJ whole genome shotgun (WGS) entry which is preliminary data.</text>
</comment>
<evidence type="ECO:0000313" key="2">
    <source>
        <dbReference type="Proteomes" id="UP000828390"/>
    </source>
</evidence>
<name>A0A9D4IG25_DREPO</name>
<reference evidence="1" key="2">
    <citation type="submission" date="2020-11" db="EMBL/GenBank/DDBJ databases">
        <authorList>
            <person name="McCartney M.A."/>
            <person name="Auch B."/>
            <person name="Kono T."/>
            <person name="Mallez S."/>
            <person name="Becker A."/>
            <person name="Gohl D.M."/>
            <person name="Silverstein K.A.T."/>
            <person name="Koren S."/>
            <person name="Bechman K.B."/>
            <person name="Herman A."/>
            <person name="Abrahante J.E."/>
            <person name="Garbe J."/>
        </authorList>
    </citation>
    <scope>NUCLEOTIDE SEQUENCE</scope>
    <source>
        <strain evidence="1">Duluth1</strain>
        <tissue evidence="1">Whole animal</tissue>
    </source>
</reference>
<keyword evidence="2" id="KW-1185">Reference proteome</keyword>